<organism evidence="2 3">
    <name type="scientific">Lichenicoccus roseus</name>
    <dbReference type="NCBI Taxonomy" id="2683649"/>
    <lineage>
        <taxon>Bacteria</taxon>
        <taxon>Pseudomonadati</taxon>
        <taxon>Pseudomonadota</taxon>
        <taxon>Alphaproteobacteria</taxon>
        <taxon>Acetobacterales</taxon>
        <taxon>Acetobacteraceae</taxon>
        <taxon>Lichenicoccus</taxon>
    </lineage>
</organism>
<dbReference type="Proteomes" id="UP000305654">
    <property type="component" value="Unassembled WGS sequence"/>
</dbReference>
<comment type="caution">
    <text evidence="2">The sequence shown here is derived from an EMBL/GenBank/DDBJ whole genome shotgun (WGS) entry which is preliminary data.</text>
</comment>
<keyword evidence="3" id="KW-1185">Reference proteome</keyword>
<dbReference type="EMBL" id="VCDI01000013">
    <property type="protein sequence ID" value="TLU70589.1"/>
    <property type="molecule type" value="Genomic_DNA"/>
</dbReference>
<dbReference type="RefSeq" id="WP_138328030.1">
    <property type="nucleotide sequence ID" value="NZ_VCDI01000013.1"/>
</dbReference>
<evidence type="ECO:0000313" key="3">
    <source>
        <dbReference type="Proteomes" id="UP000305654"/>
    </source>
</evidence>
<gene>
    <name evidence="2" type="ORF">FE263_21120</name>
</gene>
<protein>
    <submittedName>
        <fullName evidence="2">Uncharacterized protein</fullName>
    </submittedName>
</protein>
<evidence type="ECO:0000256" key="1">
    <source>
        <dbReference type="SAM" id="MobiDB-lite"/>
    </source>
</evidence>
<reference evidence="2 3" key="1">
    <citation type="submission" date="2019-05" db="EMBL/GenBank/DDBJ databases">
        <authorList>
            <person name="Pankratov T."/>
            <person name="Grouzdev D."/>
        </authorList>
    </citation>
    <scope>NUCLEOTIDE SEQUENCE [LARGE SCALE GENOMIC DNA]</scope>
    <source>
        <strain evidence="2 3">KEBCLARHB70R</strain>
    </source>
</reference>
<proteinExistence type="predicted"/>
<dbReference type="AlphaFoldDB" id="A0A5R9J0X4"/>
<sequence length="119" mass="12767">MSKAFTPEDDALMIDLRQAGMDWPAVSKRLGRPGVTLSARLRRIAPDLASRDQSAPVARRVAVDGETNAGPPTRGFDAMPAGSPVSWLAIWTPAQLLPEEEEEAARRRAAAIATRTCSA</sequence>
<name>A0A5R9J0X4_9PROT</name>
<evidence type="ECO:0000313" key="2">
    <source>
        <dbReference type="EMBL" id="TLU70589.1"/>
    </source>
</evidence>
<accession>A0A5R9J0X4</accession>
<feature type="region of interest" description="Disordered" evidence="1">
    <location>
        <begin position="49"/>
        <end position="80"/>
    </location>
</feature>